<dbReference type="RefSeq" id="WP_119891750.1">
    <property type="nucleotide sequence ID" value="NZ_CP032419.1"/>
</dbReference>
<evidence type="ECO:0000313" key="2">
    <source>
        <dbReference type="EMBL" id="AYC31116.1"/>
    </source>
</evidence>
<keyword evidence="1" id="KW-1133">Transmembrane helix</keyword>
<keyword evidence="1" id="KW-0812">Transmembrane</keyword>
<feature type="transmembrane region" description="Helical" evidence="1">
    <location>
        <begin position="7"/>
        <end position="25"/>
    </location>
</feature>
<keyword evidence="3" id="KW-1185">Reference proteome</keyword>
<dbReference type="KEGG" id="pcav:D3880_01365"/>
<dbReference type="AlphaFoldDB" id="A0A385YWQ1"/>
<proteinExistence type="predicted"/>
<gene>
    <name evidence="2" type="ORF">D3880_01365</name>
</gene>
<name>A0A385YWQ1_9PSED</name>
<dbReference type="OrthoDB" id="6849476at2"/>
<organism evidence="2 3">
    <name type="scientific">Pseudomonas cavernae</name>
    <dbReference type="NCBI Taxonomy" id="2320867"/>
    <lineage>
        <taxon>Bacteria</taxon>
        <taxon>Pseudomonadati</taxon>
        <taxon>Pseudomonadota</taxon>
        <taxon>Gammaproteobacteria</taxon>
        <taxon>Pseudomonadales</taxon>
        <taxon>Pseudomonadaceae</taxon>
        <taxon>Pseudomonas</taxon>
    </lineage>
</organism>
<protein>
    <submittedName>
        <fullName evidence="2">Uncharacterized protein</fullName>
    </submittedName>
</protein>
<reference evidence="3" key="1">
    <citation type="submission" date="2018-09" db="EMBL/GenBank/DDBJ databases">
        <authorList>
            <person name="Zhu H."/>
        </authorList>
    </citation>
    <scope>NUCLEOTIDE SEQUENCE [LARGE SCALE GENOMIC DNA]</scope>
    <source>
        <strain evidence="3">K2W31S-8</strain>
    </source>
</reference>
<accession>A0A385YWQ1</accession>
<sequence length="203" mass="22657">MSPQLRSFRWLIYAGVLLVSAWSLWTLRGQQPGEPLPWLVDWQQQVFVPLAEERLTLAELRALTGGELWVQPQGEGGPRLLYRADWRAAEQSWQLEAELALSQNERDSLLAATGLAAGSAEQALSGELLDQLGQHRLASLLLKPADTVAGARLIASLGQPRVRLGLQEGGEAWVYPQLGLTLFLRDEQLQLLQNLPRRKPQNR</sequence>
<dbReference type="Proteomes" id="UP000265560">
    <property type="component" value="Chromosome"/>
</dbReference>
<dbReference type="EMBL" id="CP032419">
    <property type="protein sequence ID" value="AYC31116.1"/>
    <property type="molecule type" value="Genomic_DNA"/>
</dbReference>
<evidence type="ECO:0000256" key="1">
    <source>
        <dbReference type="SAM" id="Phobius"/>
    </source>
</evidence>
<keyword evidence="1" id="KW-0472">Membrane</keyword>
<evidence type="ECO:0000313" key="3">
    <source>
        <dbReference type="Proteomes" id="UP000265560"/>
    </source>
</evidence>